<dbReference type="SUPFAM" id="SSF52540">
    <property type="entry name" value="P-loop containing nucleoside triphosphate hydrolases"/>
    <property type="match status" value="1"/>
</dbReference>
<keyword evidence="8" id="KW-1278">Translocase</keyword>
<evidence type="ECO:0000259" key="10">
    <source>
        <dbReference type="PROSITE" id="PS50893"/>
    </source>
</evidence>
<keyword evidence="7 11" id="KW-0067">ATP-binding</keyword>
<dbReference type="EMBL" id="FOAN01000008">
    <property type="protein sequence ID" value="SEM18387.1"/>
    <property type="molecule type" value="Genomic_DNA"/>
</dbReference>
<keyword evidence="4" id="KW-1003">Cell membrane</keyword>
<evidence type="ECO:0000256" key="1">
    <source>
        <dbReference type="ARBA" id="ARBA00004417"/>
    </source>
</evidence>
<dbReference type="InterPro" id="IPR003593">
    <property type="entry name" value="AAA+_ATPase"/>
</dbReference>
<sequence>MTAILDIGEFSLSFRTATGTAHVLDRIDLAVRPGEIVGLVGESGCGKTTIIRAILGTLPERTAQIGGGRILLDGVDMIGGGKAAQSMRGRDVTFVPQDPFASFNPLFRIGTQIRDLMRWRAPGPNGSRSGRSPQIVEAAVSAMLDAVQLPPAILAKYPHELSGGQRQRVLIAMALLPQPRIIIADEPTTALDVILQAQILSLLRRLAVERGVSVLFATHDLAAAWEICDRITVMYAGQIVEVGPRETFFNKPHHPYTRMLLASLPEPGRDPRVIPGGVPNPLHPPEGCRFNPRCPNVSATCAETRPKLSTAGSDHLVACHHPGAFDVRIAHA</sequence>
<gene>
    <name evidence="11" type="ORF">SAMN04515666_10882</name>
</gene>
<dbReference type="CDD" id="cd03257">
    <property type="entry name" value="ABC_NikE_OppD_transporters"/>
    <property type="match status" value="1"/>
</dbReference>
<dbReference type="PANTHER" id="PTHR43297:SF14">
    <property type="entry name" value="ATPASE AAA-TYPE CORE DOMAIN-CONTAINING PROTEIN"/>
    <property type="match status" value="1"/>
</dbReference>
<proteinExistence type="inferred from homology"/>
<dbReference type="OrthoDB" id="7241770at2"/>
<evidence type="ECO:0000256" key="8">
    <source>
        <dbReference type="ARBA" id="ARBA00022967"/>
    </source>
</evidence>
<protein>
    <submittedName>
        <fullName evidence="11">Peptide/nickel transport system ATP-binding protein</fullName>
    </submittedName>
</protein>
<evidence type="ECO:0000256" key="6">
    <source>
        <dbReference type="ARBA" id="ARBA00022741"/>
    </source>
</evidence>
<dbReference type="AlphaFoldDB" id="A0A1H7WBS7"/>
<evidence type="ECO:0000256" key="4">
    <source>
        <dbReference type="ARBA" id="ARBA00022475"/>
    </source>
</evidence>
<dbReference type="InterPro" id="IPR027417">
    <property type="entry name" value="P-loop_NTPase"/>
</dbReference>
<keyword evidence="5" id="KW-0997">Cell inner membrane</keyword>
<accession>A0A1H7WBS7</accession>
<evidence type="ECO:0000256" key="7">
    <source>
        <dbReference type="ARBA" id="ARBA00022840"/>
    </source>
</evidence>
<dbReference type="RefSeq" id="WP_091839761.1">
    <property type="nucleotide sequence ID" value="NZ_FOAN01000008.1"/>
</dbReference>
<evidence type="ECO:0000313" key="11">
    <source>
        <dbReference type="EMBL" id="SEM18387.1"/>
    </source>
</evidence>
<dbReference type="Pfam" id="PF00005">
    <property type="entry name" value="ABC_tran"/>
    <property type="match status" value="1"/>
</dbReference>
<dbReference type="GO" id="GO:0015833">
    <property type="term" value="P:peptide transport"/>
    <property type="evidence" value="ECO:0007669"/>
    <property type="project" value="InterPro"/>
</dbReference>
<dbReference type="InterPro" id="IPR013563">
    <property type="entry name" value="Oligopep_ABC_C"/>
</dbReference>
<evidence type="ECO:0000256" key="5">
    <source>
        <dbReference type="ARBA" id="ARBA00022519"/>
    </source>
</evidence>
<dbReference type="GO" id="GO:0005886">
    <property type="term" value="C:plasma membrane"/>
    <property type="evidence" value="ECO:0007669"/>
    <property type="project" value="UniProtKB-SubCell"/>
</dbReference>
<dbReference type="Gene3D" id="3.40.50.300">
    <property type="entry name" value="P-loop containing nucleotide triphosphate hydrolases"/>
    <property type="match status" value="1"/>
</dbReference>
<dbReference type="GO" id="GO:0055085">
    <property type="term" value="P:transmembrane transport"/>
    <property type="evidence" value="ECO:0007669"/>
    <property type="project" value="UniProtKB-ARBA"/>
</dbReference>
<feature type="domain" description="ABC transporter" evidence="10">
    <location>
        <begin position="7"/>
        <end position="261"/>
    </location>
</feature>
<comment type="similarity">
    <text evidence="2">Belongs to the ABC transporter superfamily.</text>
</comment>
<dbReference type="GO" id="GO:0016887">
    <property type="term" value="F:ATP hydrolysis activity"/>
    <property type="evidence" value="ECO:0007669"/>
    <property type="project" value="InterPro"/>
</dbReference>
<evidence type="ECO:0000256" key="9">
    <source>
        <dbReference type="ARBA" id="ARBA00023136"/>
    </source>
</evidence>
<dbReference type="PROSITE" id="PS50893">
    <property type="entry name" value="ABC_TRANSPORTER_2"/>
    <property type="match status" value="1"/>
</dbReference>
<organism evidence="11 12">
    <name type="scientific">Bosea lupini</name>
    <dbReference type="NCBI Taxonomy" id="1036779"/>
    <lineage>
        <taxon>Bacteria</taxon>
        <taxon>Pseudomonadati</taxon>
        <taxon>Pseudomonadota</taxon>
        <taxon>Alphaproteobacteria</taxon>
        <taxon>Hyphomicrobiales</taxon>
        <taxon>Boseaceae</taxon>
        <taxon>Bosea</taxon>
    </lineage>
</organism>
<name>A0A1H7WBS7_9HYPH</name>
<dbReference type="FunFam" id="3.40.50.300:FF:000016">
    <property type="entry name" value="Oligopeptide ABC transporter ATP-binding component"/>
    <property type="match status" value="1"/>
</dbReference>
<dbReference type="STRING" id="1036779.SAMN04515666_10882"/>
<keyword evidence="12" id="KW-1185">Reference proteome</keyword>
<comment type="subcellular location">
    <subcellularLocation>
        <location evidence="1">Cell inner membrane</location>
        <topology evidence="1">Peripheral membrane protein</topology>
    </subcellularLocation>
</comment>
<evidence type="ECO:0000256" key="2">
    <source>
        <dbReference type="ARBA" id="ARBA00005417"/>
    </source>
</evidence>
<reference evidence="12" key="1">
    <citation type="submission" date="2016-10" db="EMBL/GenBank/DDBJ databases">
        <authorList>
            <person name="Varghese N."/>
            <person name="Submissions S."/>
        </authorList>
    </citation>
    <scope>NUCLEOTIDE SEQUENCE [LARGE SCALE GENOMIC DNA]</scope>
    <source>
        <strain evidence="12">LMG 26383,CCUG 61248,R- 45681</strain>
    </source>
</reference>
<keyword evidence="3" id="KW-0813">Transport</keyword>
<dbReference type="InterPro" id="IPR003439">
    <property type="entry name" value="ABC_transporter-like_ATP-bd"/>
</dbReference>
<dbReference type="PROSITE" id="PS00211">
    <property type="entry name" value="ABC_TRANSPORTER_1"/>
    <property type="match status" value="1"/>
</dbReference>
<dbReference type="SMART" id="SM00382">
    <property type="entry name" value="AAA"/>
    <property type="match status" value="1"/>
</dbReference>
<dbReference type="GO" id="GO:0005524">
    <property type="term" value="F:ATP binding"/>
    <property type="evidence" value="ECO:0007669"/>
    <property type="project" value="UniProtKB-KW"/>
</dbReference>
<dbReference type="PANTHER" id="PTHR43297">
    <property type="entry name" value="OLIGOPEPTIDE TRANSPORT ATP-BINDING PROTEIN APPD"/>
    <property type="match status" value="1"/>
</dbReference>
<evidence type="ECO:0000313" key="12">
    <source>
        <dbReference type="Proteomes" id="UP000199664"/>
    </source>
</evidence>
<evidence type="ECO:0000256" key="3">
    <source>
        <dbReference type="ARBA" id="ARBA00022448"/>
    </source>
</evidence>
<dbReference type="Proteomes" id="UP000199664">
    <property type="component" value="Unassembled WGS sequence"/>
</dbReference>
<dbReference type="Pfam" id="PF08352">
    <property type="entry name" value="oligo_HPY"/>
    <property type="match status" value="1"/>
</dbReference>
<keyword evidence="6" id="KW-0547">Nucleotide-binding</keyword>
<dbReference type="InterPro" id="IPR017871">
    <property type="entry name" value="ABC_transporter-like_CS"/>
</dbReference>
<dbReference type="InterPro" id="IPR050388">
    <property type="entry name" value="ABC_Ni/Peptide_Import"/>
</dbReference>
<keyword evidence="9" id="KW-0472">Membrane</keyword>
<dbReference type="NCBIfam" id="TIGR01727">
    <property type="entry name" value="oligo_HPY"/>
    <property type="match status" value="1"/>
</dbReference>